<comment type="function">
    <text evidence="6">Phosphorolytic 3'-5' exoribonuclease that plays an important role in tRNA 3'-end maturation. Removes nucleotide residues following the 3'-CCA terminus of tRNAs; can also add nucleotides to the ends of RNA molecules by using nucleoside diphosphates as substrates, but this may not be physiologically important. Probably plays a role in initiation of 16S rRNA degradation (leading to ribosome degradation) during starvation.</text>
</comment>
<proteinExistence type="inferred from homology"/>
<evidence type="ECO:0000256" key="2">
    <source>
        <dbReference type="ARBA" id="ARBA00022552"/>
    </source>
</evidence>
<dbReference type="PROSITE" id="PS01277">
    <property type="entry name" value="RIBONUCLEASE_PH"/>
    <property type="match status" value="1"/>
</dbReference>
<dbReference type="InterPro" id="IPR018336">
    <property type="entry name" value="RNase_PH_CS"/>
</dbReference>
<dbReference type="PANTHER" id="PTHR11953:SF0">
    <property type="entry name" value="EXOSOME COMPLEX COMPONENT RRP41"/>
    <property type="match status" value="1"/>
</dbReference>
<dbReference type="EMBL" id="CP036434">
    <property type="protein sequence ID" value="QDV05489.1"/>
    <property type="molecule type" value="Genomic_DNA"/>
</dbReference>
<dbReference type="SUPFAM" id="SSF55666">
    <property type="entry name" value="Ribonuclease PH domain 2-like"/>
    <property type="match status" value="1"/>
</dbReference>
<feature type="binding site" evidence="6">
    <location>
        <position position="86"/>
    </location>
    <ligand>
        <name>phosphate</name>
        <dbReference type="ChEBI" id="CHEBI:43474"/>
        <note>substrate</note>
    </ligand>
</feature>
<gene>
    <name evidence="6 9" type="primary">rph</name>
    <name evidence="9" type="ORF">Poly30_09870</name>
</gene>
<dbReference type="InterPro" id="IPR050080">
    <property type="entry name" value="RNase_PH"/>
</dbReference>
<dbReference type="Pfam" id="PF01138">
    <property type="entry name" value="RNase_PH"/>
    <property type="match status" value="1"/>
</dbReference>
<dbReference type="InterPro" id="IPR002381">
    <property type="entry name" value="RNase_PH_bac-type"/>
</dbReference>
<dbReference type="RefSeq" id="WP_145194890.1">
    <property type="nucleotide sequence ID" value="NZ_CP036434.1"/>
</dbReference>
<dbReference type="OrthoDB" id="9807456at2"/>
<dbReference type="GO" id="GO:0009022">
    <property type="term" value="F:tRNA nucleotidyltransferase activity"/>
    <property type="evidence" value="ECO:0007669"/>
    <property type="project" value="UniProtKB-UniRule"/>
</dbReference>
<name>A0A518EN28_9BACT</name>
<evidence type="ECO:0000259" key="8">
    <source>
        <dbReference type="Pfam" id="PF03725"/>
    </source>
</evidence>
<dbReference type="Gene3D" id="3.30.230.70">
    <property type="entry name" value="GHMP Kinase, N-terminal domain"/>
    <property type="match status" value="1"/>
</dbReference>
<keyword evidence="6 9" id="KW-0808">Transferase</keyword>
<evidence type="ECO:0000256" key="5">
    <source>
        <dbReference type="ARBA" id="ARBA00022884"/>
    </source>
</evidence>
<evidence type="ECO:0000259" key="7">
    <source>
        <dbReference type="Pfam" id="PF01138"/>
    </source>
</evidence>
<reference evidence="9 10" key="1">
    <citation type="submission" date="2019-02" db="EMBL/GenBank/DDBJ databases">
        <title>Deep-cultivation of Planctomycetes and their phenomic and genomic characterization uncovers novel biology.</title>
        <authorList>
            <person name="Wiegand S."/>
            <person name="Jogler M."/>
            <person name="Boedeker C."/>
            <person name="Pinto D."/>
            <person name="Vollmers J."/>
            <person name="Rivas-Marin E."/>
            <person name="Kohn T."/>
            <person name="Peeters S.H."/>
            <person name="Heuer A."/>
            <person name="Rast P."/>
            <person name="Oberbeckmann S."/>
            <person name="Bunk B."/>
            <person name="Jeske O."/>
            <person name="Meyerdierks A."/>
            <person name="Storesund J.E."/>
            <person name="Kallscheuer N."/>
            <person name="Luecker S."/>
            <person name="Lage O.M."/>
            <person name="Pohl T."/>
            <person name="Merkel B.J."/>
            <person name="Hornburger P."/>
            <person name="Mueller R.-W."/>
            <person name="Bruemmer F."/>
            <person name="Labrenz M."/>
            <person name="Spormann A.M."/>
            <person name="Op den Camp H."/>
            <person name="Overmann J."/>
            <person name="Amann R."/>
            <person name="Jetten M.S.M."/>
            <person name="Mascher T."/>
            <person name="Medema M.H."/>
            <person name="Devos D.P."/>
            <person name="Kaster A.-K."/>
            <person name="Ovreas L."/>
            <person name="Rohde M."/>
            <person name="Galperin M.Y."/>
            <person name="Jogler C."/>
        </authorList>
    </citation>
    <scope>NUCLEOTIDE SEQUENCE [LARGE SCALE GENOMIC DNA]</scope>
    <source>
        <strain evidence="9 10">Poly30</strain>
    </source>
</reference>
<evidence type="ECO:0000256" key="6">
    <source>
        <dbReference type="HAMAP-Rule" id="MF_00564"/>
    </source>
</evidence>
<sequence length="242" mass="26435">MQRSDGRSPDQLRPVTFQRRFTKRAEGSVLASFGETQVLCTAIVQDGVPRFLKGTGKGWITAEYSMLPSSTHERKQRDRGGRVDGRGVEIQRLIGRALRAVVDMKALTERTIWIDCDVIQADGGTRTTAISGAYVALHDALTTMDEKRLLKKWPLTTQLGAVSVGVVQKTPMVDLCYQEDSKAESDMNLVMTGTGEFVEIQGAAEAAPFNRAELNQLLDLGQAGIEEIFEIQKAALAGPLPA</sequence>
<evidence type="ECO:0000256" key="4">
    <source>
        <dbReference type="ARBA" id="ARBA00022694"/>
    </source>
</evidence>
<dbReference type="GO" id="GO:0016075">
    <property type="term" value="P:rRNA catabolic process"/>
    <property type="evidence" value="ECO:0007669"/>
    <property type="project" value="UniProtKB-UniRule"/>
</dbReference>
<organism evidence="9 10">
    <name type="scientific">Saltatorellus ferox</name>
    <dbReference type="NCBI Taxonomy" id="2528018"/>
    <lineage>
        <taxon>Bacteria</taxon>
        <taxon>Pseudomonadati</taxon>
        <taxon>Planctomycetota</taxon>
        <taxon>Planctomycetia</taxon>
        <taxon>Planctomycetia incertae sedis</taxon>
        <taxon>Saltatorellus</taxon>
    </lineage>
</organism>
<keyword evidence="5" id="KW-0694">RNA-binding</keyword>
<keyword evidence="3 6" id="KW-0820">tRNA-binding</keyword>
<dbReference type="GO" id="GO:0000175">
    <property type="term" value="F:3'-5'-RNA exonuclease activity"/>
    <property type="evidence" value="ECO:0007669"/>
    <property type="project" value="UniProtKB-UniRule"/>
</dbReference>
<dbReference type="GO" id="GO:0000049">
    <property type="term" value="F:tRNA binding"/>
    <property type="evidence" value="ECO:0007669"/>
    <property type="project" value="UniProtKB-UniRule"/>
</dbReference>
<feature type="domain" description="Exoribonuclease phosphorolytic" evidence="8">
    <location>
        <begin position="160"/>
        <end position="223"/>
    </location>
</feature>
<evidence type="ECO:0000313" key="10">
    <source>
        <dbReference type="Proteomes" id="UP000320390"/>
    </source>
</evidence>
<dbReference type="InterPro" id="IPR027408">
    <property type="entry name" value="PNPase/RNase_PH_dom_sf"/>
</dbReference>
<comment type="catalytic activity">
    <reaction evidence="6">
        <text>tRNA(n+1) + phosphate = tRNA(n) + a ribonucleoside 5'-diphosphate</text>
        <dbReference type="Rhea" id="RHEA:10628"/>
        <dbReference type="Rhea" id="RHEA-COMP:17343"/>
        <dbReference type="Rhea" id="RHEA-COMP:17344"/>
        <dbReference type="ChEBI" id="CHEBI:43474"/>
        <dbReference type="ChEBI" id="CHEBI:57930"/>
        <dbReference type="ChEBI" id="CHEBI:173114"/>
        <dbReference type="EC" id="2.7.7.56"/>
    </reaction>
</comment>
<dbReference type="Pfam" id="PF03725">
    <property type="entry name" value="RNase_PH_C"/>
    <property type="match status" value="1"/>
</dbReference>
<dbReference type="GO" id="GO:0008033">
    <property type="term" value="P:tRNA processing"/>
    <property type="evidence" value="ECO:0007669"/>
    <property type="project" value="UniProtKB-UniRule"/>
</dbReference>
<evidence type="ECO:0000256" key="3">
    <source>
        <dbReference type="ARBA" id="ARBA00022555"/>
    </source>
</evidence>
<dbReference type="HAMAP" id="MF_00564">
    <property type="entry name" value="RNase_PH"/>
    <property type="match status" value="1"/>
</dbReference>
<evidence type="ECO:0000313" key="9">
    <source>
        <dbReference type="EMBL" id="QDV05489.1"/>
    </source>
</evidence>
<dbReference type="NCBIfam" id="TIGR01966">
    <property type="entry name" value="RNasePH"/>
    <property type="match status" value="1"/>
</dbReference>
<feature type="binding site" evidence="6">
    <location>
        <begin position="124"/>
        <end position="126"/>
    </location>
    <ligand>
        <name>phosphate</name>
        <dbReference type="ChEBI" id="CHEBI:43474"/>
        <note>substrate</note>
    </ligand>
</feature>
<dbReference type="AlphaFoldDB" id="A0A518EN28"/>
<keyword evidence="6 9" id="KW-0548">Nucleotidyltransferase</keyword>
<feature type="domain" description="Exoribonuclease phosphorolytic" evidence="7">
    <location>
        <begin position="11"/>
        <end position="140"/>
    </location>
</feature>
<dbReference type="InterPro" id="IPR020568">
    <property type="entry name" value="Ribosomal_Su5_D2-typ_SF"/>
</dbReference>
<evidence type="ECO:0000256" key="1">
    <source>
        <dbReference type="ARBA" id="ARBA00006678"/>
    </source>
</evidence>
<dbReference type="PANTHER" id="PTHR11953">
    <property type="entry name" value="EXOSOME COMPLEX COMPONENT"/>
    <property type="match status" value="1"/>
</dbReference>
<dbReference type="InterPro" id="IPR036345">
    <property type="entry name" value="ExoRNase_PH_dom2_sf"/>
</dbReference>
<dbReference type="FunFam" id="3.30.230.70:FF:000003">
    <property type="entry name" value="Ribonuclease PH"/>
    <property type="match status" value="1"/>
</dbReference>
<dbReference type="EC" id="2.7.7.56" evidence="6"/>
<keyword evidence="4 6" id="KW-0819">tRNA processing</keyword>
<protein>
    <recommendedName>
        <fullName evidence="6">Ribonuclease PH</fullName>
        <shortName evidence="6">RNase PH</shortName>
        <ecNumber evidence="6">2.7.7.56</ecNumber>
    </recommendedName>
    <alternativeName>
        <fullName evidence="6">tRNA nucleotidyltransferase</fullName>
    </alternativeName>
</protein>
<dbReference type="SUPFAM" id="SSF54211">
    <property type="entry name" value="Ribosomal protein S5 domain 2-like"/>
    <property type="match status" value="1"/>
</dbReference>
<comment type="similarity">
    <text evidence="1 6">Belongs to the RNase PH family.</text>
</comment>
<keyword evidence="10" id="KW-1185">Reference proteome</keyword>
<keyword evidence="2 6" id="KW-0698">rRNA processing</keyword>
<dbReference type="InterPro" id="IPR001247">
    <property type="entry name" value="ExoRNase_PH_dom1"/>
</dbReference>
<accession>A0A518EN28</accession>
<dbReference type="InterPro" id="IPR015847">
    <property type="entry name" value="ExoRNase_PH_dom2"/>
</dbReference>
<dbReference type="Proteomes" id="UP000320390">
    <property type="component" value="Chromosome"/>
</dbReference>
<dbReference type="CDD" id="cd11362">
    <property type="entry name" value="RNase_PH_bact"/>
    <property type="match status" value="1"/>
</dbReference>
<comment type="subunit">
    <text evidence="6">Homohexameric ring arranged as a trimer of dimers.</text>
</comment>
<dbReference type="GO" id="GO:0031125">
    <property type="term" value="P:rRNA 3'-end processing"/>
    <property type="evidence" value="ECO:0007669"/>
    <property type="project" value="UniProtKB-ARBA"/>
</dbReference>